<dbReference type="Proteomes" id="UP001156641">
    <property type="component" value="Unassembled WGS sequence"/>
</dbReference>
<evidence type="ECO:0000256" key="3">
    <source>
        <dbReference type="ARBA" id="ARBA00022448"/>
    </source>
</evidence>
<comment type="caution">
    <text evidence="7">The sequence shown here is derived from an EMBL/GenBank/DDBJ whole genome shotgun (WGS) entry which is preliminary data.</text>
</comment>
<dbReference type="Gene3D" id="3.40.50.1980">
    <property type="entry name" value="Nitrogenase molybdenum iron protein domain"/>
    <property type="match status" value="2"/>
</dbReference>
<protein>
    <submittedName>
        <fullName evidence="7">ABC transporter substrate-binding protein</fullName>
    </submittedName>
</protein>
<dbReference type="PANTHER" id="PTHR42953:SF1">
    <property type="entry name" value="METAL-BINDING PROTEIN HI_0362-RELATED"/>
    <property type="match status" value="1"/>
</dbReference>
<keyword evidence="5" id="KW-0732">Signal</keyword>
<dbReference type="EMBL" id="BSOS01000007">
    <property type="protein sequence ID" value="GLR65804.1"/>
    <property type="molecule type" value="Genomic_DNA"/>
</dbReference>
<sequence>MLAGLAGLALSRAARAAGPLRIVAAENMYGDIAAQISGGLARVTSILKNPNEDPHMFSASPSVARELAAADVVIVNGADYDPWMAPLLAASAAPGRVVINVAALLGRKPGDNPHLWYDPAAAPALIARLVAVLAAKDAANASVYQRNGAGLLAALAPVYARVAALRAKYAGTPVSATEPVFGLMARALGLVMRNQDFQRAVMNGTEPAPSDVGAFEDDLRLRRVRVLFYNAQVTDDLTASLLALARRSGVPVVGVSETEPAGVNYQAWLASGLDAADKALGG</sequence>
<evidence type="ECO:0000313" key="7">
    <source>
        <dbReference type="EMBL" id="GLR65804.1"/>
    </source>
</evidence>
<proteinExistence type="inferred from homology"/>
<dbReference type="InterPro" id="IPR050492">
    <property type="entry name" value="Bact_metal-bind_prot9"/>
</dbReference>
<reference evidence="8" key="1">
    <citation type="journal article" date="2019" name="Int. J. Syst. Evol. Microbiol.">
        <title>The Global Catalogue of Microorganisms (GCM) 10K type strain sequencing project: providing services to taxonomists for standard genome sequencing and annotation.</title>
        <authorList>
            <consortium name="The Broad Institute Genomics Platform"/>
            <consortium name="The Broad Institute Genome Sequencing Center for Infectious Disease"/>
            <person name="Wu L."/>
            <person name="Ma J."/>
        </authorList>
    </citation>
    <scope>NUCLEOTIDE SEQUENCE [LARGE SCALE GENOMIC DNA]</scope>
    <source>
        <strain evidence="8">NBRC 112502</strain>
    </source>
</reference>
<dbReference type="InterPro" id="IPR006128">
    <property type="entry name" value="Lipoprotein_PsaA-like"/>
</dbReference>
<name>A0ABQ6A6Q9_9PROT</name>
<evidence type="ECO:0000256" key="2">
    <source>
        <dbReference type="ARBA" id="ARBA00011028"/>
    </source>
</evidence>
<keyword evidence="3 6" id="KW-0813">Transport</keyword>
<dbReference type="PANTHER" id="PTHR42953">
    <property type="entry name" value="HIGH-AFFINITY ZINC UPTAKE SYSTEM PROTEIN ZNUA-RELATED"/>
    <property type="match status" value="1"/>
</dbReference>
<comment type="similarity">
    <text evidence="2 6">Belongs to the bacterial solute-binding protein 9 family.</text>
</comment>
<evidence type="ECO:0000256" key="1">
    <source>
        <dbReference type="ARBA" id="ARBA00004196"/>
    </source>
</evidence>
<evidence type="ECO:0000313" key="8">
    <source>
        <dbReference type="Proteomes" id="UP001156641"/>
    </source>
</evidence>
<keyword evidence="8" id="KW-1185">Reference proteome</keyword>
<dbReference type="PRINTS" id="PR00690">
    <property type="entry name" value="ADHESNFAMILY"/>
</dbReference>
<gene>
    <name evidence="7" type="ORF">GCM10010909_04820</name>
</gene>
<evidence type="ECO:0000256" key="6">
    <source>
        <dbReference type="RuleBase" id="RU003512"/>
    </source>
</evidence>
<dbReference type="Pfam" id="PF01297">
    <property type="entry name" value="ZnuA"/>
    <property type="match status" value="1"/>
</dbReference>
<evidence type="ECO:0000256" key="5">
    <source>
        <dbReference type="ARBA" id="ARBA00022729"/>
    </source>
</evidence>
<evidence type="ECO:0000256" key="4">
    <source>
        <dbReference type="ARBA" id="ARBA00022723"/>
    </source>
</evidence>
<accession>A0ABQ6A6Q9</accession>
<keyword evidence="4" id="KW-0479">Metal-binding</keyword>
<dbReference type="InterPro" id="IPR006127">
    <property type="entry name" value="ZnuA-like"/>
</dbReference>
<organism evidence="7 8">
    <name type="scientific">Acidocella aquatica</name>
    <dbReference type="NCBI Taxonomy" id="1922313"/>
    <lineage>
        <taxon>Bacteria</taxon>
        <taxon>Pseudomonadati</taxon>
        <taxon>Pseudomonadota</taxon>
        <taxon>Alphaproteobacteria</taxon>
        <taxon>Acetobacterales</taxon>
        <taxon>Acidocellaceae</taxon>
        <taxon>Acidocella</taxon>
    </lineage>
</organism>
<dbReference type="SUPFAM" id="SSF53807">
    <property type="entry name" value="Helical backbone' metal receptor"/>
    <property type="match status" value="1"/>
</dbReference>
<comment type="subcellular location">
    <subcellularLocation>
        <location evidence="1">Cell envelope</location>
    </subcellularLocation>
</comment>